<proteinExistence type="inferred from homology"/>
<dbReference type="GO" id="GO:0043386">
    <property type="term" value="P:mycotoxin biosynthetic process"/>
    <property type="evidence" value="ECO:0007669"/>
    <property type="project" value="InterPro"/>
</dbReference>
<evidence type="ECO:0000313" key="4">
    <source>
        <dbReference type="Proteomes" id="UP000076632"/>
    </source>
</evidence>
<evidence type="ECO:0000256" key="2">
    <source>
        <dbReference type="SAM" id="Phobius"/>
    </source>
</evidence>
<dbReference type="PANTHER" id="PTHR33365:SF14">
    <property type="entry name" value="TAT PATHWAY SIGNAL SEQUENCE"/>
    <property type="match status" value="1"/>
</dbReference>
<keyword evidence="4" id="KW-1185">Reference proteome</keyword>
<dbReference type="Pfam" id="PF11807">
    <property type="entry name" value="UstYa"/>
    <property type="match status" value="1"/>
</dbReference>
<evidence type="ECO:0000313" key="3">
    <source>
        <dbReference type="EMBL" id="KZF23211.1"/>
    </source>
</evidence>
<dbReference type="STRING" id="1328760.A0A165HAF8"/>
<name>A0A165HAF8_XYLHT</name>
<keyword evidence="2" id="KW-0472">Membrane</keyword>
<dbReference type="AlphaFoldDB" id="A0A165HAF8"/>
<gene>
    <name evidence="3" type="ORF">L228DRAFT_245949</name>
</gene>
<organism evidence="3 4">
    <name type="scientific">Xylona heveae (strain CBS 132557 / TC161)</name>
    <dbReference type="NCBI Taxonomy" id="1328760"/>
    <lineage>
        <taxon>Eukaryota</taxon>
        <taxon>Fungi</taxon>
        <taxon>Dikarya</taxon>
        <taxon>Ascomycota</taxon>
        <taxon>Pezizomycotina</taxon>
        <taxon>Xylonomycetes</taxon>
        <taxon>Xylonales</taxon>
        <taxon>Xylonaceae</taxon>
        <taxon>Xylona</taxon>
    </lineage>
</organism>
<dbReference type="Proteomes" id="UP000076632">
    <property type="component" value="Unassembled WGS sequence"/>
</dbReference>
<dbReference type="RefSeq" id="XP_018188766.1">
    <property type="nucleotide sequence ID" value="XM_018332288.1"/>
</dbReference>
<dbReference type="OMA" id="RTHISHC"/>
<evidence type="ECO:0008006" key="5">
    <source>
        <dbReference type="Google" id="ProtNLM"/>
    </source>
</evidence>
<dbReference type="InterPro" id="IPR021765">
    <property type="entry name" value="UstYa-like"/>
</dbReference>
<protein>
    <recommendedName>
        <fullName evidence="5">Tat pathway signal sequence</fullName>
    </recommendedName>
</protein>
<dbReference type="GeneID" id="28897425"/>
<dbReference type="OrthoDB" id="3687641at2759"/>
<comment type="similarity">
    <text evidence="1">Belongs to the ustYa family.</text>
</comment>
<reference evidence="3 4" key="1">
    <citation type="journal article" date="2016" name="Fungal Biol.">
        <title>The genome of Xylona heveae provides a window into fungal endophytism.</title>
        <authorList>
            <person name="Gazis R."/>
            <person name="Kuo A."/>
            <person name="Riley R."/>
            <person name="LaButti K."/>
            <person name="Lipzen A."/>
            <person name="Lin J."/>
            <person name="Amirebrahimi M."/>
            <person name="Hesse C.N."/>
            <person name="Spatafora J.W."/>
            <person name="Henrissat B."/>
            <person name="Hainaut M."/>
            <person name="Grigoriev I.V."/>
            <person name="Hibbett D.S."/>
        </authorList>
    </citation>
    <scope>NUCLEOTIDE SEQUENCE [LARGE SCALE GENOMIC DNA]</scope>
    <source>
        <strain evidence="3 4">TC161</strain>
    </source>
</reference>
<dbReference type="PANTHER" id="PTHR33365">
    <property type="entry name" value="YALI0B05434P"/>
    <property type="match status" value="1"/>
</dbReference>
<evidence type="ECO:0000256" key="1">
    <source>
        <dbReference type="ARBA" id="ARBA00035112"/>
    </source>
</evidence>
<accession>A0A165HAF8</accession>
<dbReference type="InParanoid" id="A0A165HAF8"/>
<keyword evidence="2" id="KW-1133">Transmembrane helix</keyword>
<feature type="transmembrane region" description="Helical" evidence="2">
    <location>
        <begin position="44"/>
        <end position="64"/>
    </location>
</feature>
<dbReference type="EMBL" id="KV407457">
    <property type="protein sequence ID" value="KZF23211.1"/>
    <property type="molecule type" value="Genomic_DNA"/>
</dbReference>
<sequence length="301" mass="34075">MKSAEEATAYSALGNNDDESLLEESVPRARQLSIWRRAFSGRGLFILNLFMFFGSIIALTLVLIDARRGCSDDESLKRTSYFSPVFDRLQITQEDRIISGNLFNDPPTIYRETPSKEVDAAWAAMAKIVPFVIRSEDVVRLGKDPKLTSKVPEDWGLGSDAYFAQLDGQHALHCLNAVRKYVYREHYYSSWEFPVAKMPFIHQNHLSHCLYILLQTLSCQPSVDVITYNWMETQKSPFPDFAIHKKCRNHAAILEWQNAQNTSFTPDRLDALGAPEDAIVLPALPQLLAHDGPLSQSEGHD</sequence>
<keyword evidence="2" id="KW-0812">Transmembrane</keyword>